<dbReference type="PANTHER" id="PTHR24249">
    <property type="entry name" value="HISTAMINE RECEPTOR-RELATED G-PROTEIN COUPLED RECEPTOR"/>
    <property type="match status" value="1"/>
</dbReference>
<keyword evidence="2" id="KW-1003">Cell membrane</keyword>
<dbReference type="InterPro" id="IPR000276">
    <property type="entry name" value="GPCR_Rhodpsn"/>
</dbReference>
<evidence type="ECO:0000256" key="9">
    <source>
        <dbReference type="RuleBase" id="RU000688"/>
    </source>
</evidence>
<dbReference type="InterPro" id="IPR017452">
    <property type="entry name" value="GPCR_Rhodpsn_7TM"/>
</dbReference>
<evidence type="ECO:0000256" key="2">
    <source>
        <dbReference type="ARBA" id="ARBA00022475"/>
    </source>
</evidence>
<evidence type="ECO:0000256" key="6">
    <source>
        <dbReference type="ARBA" id="ARBA00023136"/>
    </source>
</evidence>
<accession>A0AAD9JN57</accession>
<proteinExistence type="inferred from homology"/>
<sequence length="296" mass="33097">MGLTIIAFNGVFIAAIMRNESLRTLENVLLIKLSCFDILAGVSVIVNSTANIFTPVPFDVCLFSACIIGIAFLGSLYSLLGVTMERYIKVCHPFVYLRLATIKTMTTYVVSEGLLLIMLLISTAILSKATISESEQRQDKRCMPLRFTDHSLGAQVITNVAITIPLLVSTLIYLRLAWIAHKQRSIIRTLTVVPRSMSRNDGRQMAEGKLPSERKRINMVGIILFMHYISFVPTLFNSFIVNMATVSLTLAIVSKVIREISNAFVYLNSVVNPVIYAFRNTDIKMAILKLLKKRLV</sequence>
<feature type="transmembrane region" description="Helical" evidence="10">
    <location>
        <begin position="219"/>
        <end position="240"/>
    </location>
</feature>
<dbReference type="CDD" id="cd00637">
    <property type="entry name" value="7tm_classA_rhodopsin-like"/>
    <property type="match status" value="1"/>
</dbReference>
<keyword evidence="7 9" id="KW-0675">Receptor</keyword>
<feature type="transmembrane region" description="Helical" evidence="10">
    <location>
        <begin position="260"/>
        <end position="278"/>
    </location>
</feature>
<evidence type="ECO:0000256" key="7">
    <source>
        <dbReference type="ARBA" id="ARBA00023170"/>
    </source>
</evidence>
<evidence type="ECO:0000256" key="8">
    <source>
        <dbReference type="ARBA" id="ARBA00023224"/>
    </source>
</evidence>
<evidence type="ECO:0000313" key="12">
    <source>
        <dbReference type="EMBL" id="KAK2156087.1"/>
    </source>
</evidence>
<dbReference type="Pfam" id="PF00001">
    <property type="entry name" value="7tm_1"/>
    <property type="match status" value="1"/>
</dbReference>
<dbReference type="SMART" id="SM01381">
    <property type="entry name" value="7TM_GPCR_Srsx"/>
    <property type="match status" value="1"/>
</dbReference>
<keyword evidence="3 9" id="KW-0812">Transmembrane</keyword>
<keyword evidence="5 9" id="KW-0297">G-protein coupled receptor</keyword>
<dbReference type="PROSITE" id="PS00237">
    <property type="entry name" value="G_PROTEIN_RECEP_F1_1"/>
    <property type="match status" value="1"/>
</dbReference>
<keyword evidence="13" id="KW-1185">Reference proteome</keyword>
<evidence type="ECO:0000256" key="5">
    <source>
        <dbReference type="ARBA" id="ARBA00023040"/>
    </source>
</evidence>
<dbReference type="GO" id="GO:0005886">
    <property type="term" value="C:plasma membrane"/>
    <property type="evidence" value="ECO:0007669"/>
    <property type="project" value="UniProtKB-SubCell"/>
</dbReference>
<feature type="transmembrane region" description="Helical" evidence="10">
    <location>
        <begin position="28"/>
        <end position="50"/>
    </location>
</feature>
<dbReference type="InterPro" id="IPR050569">
    <property type="entry name" value="TAAR"/>
</dbReference>
<feature type="transmembrane region" description="Helical" evidence="10">
    <location>
        <begin position="62"/>
        <end position="84"/>
    </location>
</feature>
<protein>
    <recommendedName>
        <fullName evidence="11">G-protein coupled receptors family 1 profile domain-containing protein</fullName>
    </recommendedName>
</protein>
<name>A0AAD9JN57_9ANNE</name>
<evidence type="ECO:0000256" key="3">
    <source>
        <dbReference type="ARBA" id="ARBA00022692"/>
    </source>
</evidence>
<dbReference type="SUPFAM" id="SSF81321">
    <property type="entry name" value="Family A G protein-coupled receptor-like"/>
    <property type="match status" value="1"/>
</dbReference>
<evidence type="ECO:0000256" key="10">
    <source>
        <dbReference type="SAM" id="Phobius"/>
    </source>
</evidence>
<keyword evidence="6 10" id="KW-0472">Membrane</keyword>
<evidence type="ECO:0000256" key="1">
    <source>
        <dbReference type="ARBA" id="ARBA00004651"/>
    </source>
</evidence>
<dbReference type="PROSITE" id="PS50262">
    <property type="entry name" value="G_PROTEIN_RECEP_F1_2"/>
    <property type="match status" value="1"/>
</dbReference>
<evidence type="ECO:0000313" key="13">
    <source>
        <dbReference type="Proteomes" id="UP001208570"/>
    </source>
</evidence>
<comment type="subcellular location">
    <subcellularLocation>
        <location evidence="1">Cell membrane</location>
        <topology evidence="1">Multi-pass membrane protein</topology>
    </subcellularLocation>
</comment>
<keyword evidence="8 9" id="KW-0807">Transducer</keyword>
<comment type="caution">
    <text evidence="12">The sequence shown here is derived from an EMBL/GenBank/DDBJ whole genome shotgun (WGS) entry which is preliminary data.</text>
</comment>
<dbReference type="GO" id="GO:0004930">
    <property type="term" value="F:G protein-coupled receptor activity"/>
    <property type="evidence" value="ECO:0007669"/>
    <property type="project" value="UniProtKB-KW"/>
</dbReference>
<keyword evidence="4 10" id="KW-1133">Transmembrane helix</keyword>
<dbReference type="Gene3D" id="1.20.1070.10">
    <property type="entry name" value="Rhodopsin 7-helix transmembrane proteins"/>
    <property type="match status" value="1"/>
</dbReference>
<dbReference type="PANTHER" id="PTHR24249:SF372">
    <property type="entry name" value="G-PROTEIN COUPLED RECEPTORS FAMILY 1 PROFILE DOMAIN-CONTAINING PROTEIN"/>
    <property type="match status" value="1"/>
</dbReference>
<feature type="transmembrane region" description="Helical" evidence="10">
    <location>
        <begin position="105"/>
        <end position="126"/>
    </location>
</feature>
<gene>
    <name evidence="12" type="ORF">LSH36_222g03006</name>
</gene>
<feature type="domain" description="G-protein coupled receptors family 1 profile" evidence="11">
    <location>
        <begin position="8"/>
        <end position="276"/>
    </location>
</feature>
<dbReference type="EMBL" id="JAODUP010000222">
    <property type="protein sequence ID" value="KAK2156087.1"/>
    <property type="molecule type" value="Genomic_DNA"/>
</dbReference>
<comment type="similarity">
    <text evidence="9">Belongs to the G-protein coupled receptor 1 family.</text>
</comment>
<dbReference type="AlphaFoldDB" id="A0AAD9JN57"/>
<dbReference type="Proteomes" id="UP001208570">
    <property type="component" value="Unassembled WGS sequence"/>
</dbReference>
<feature type="transmembrane region" description="Helical" evidence="10">
    <location>
        <begin position="156"/>
        <end position="178"/>
    </location>
</feature>
<evidence type="ECO:0000256" key="4">
    <source>
        <dbReference type="ARBA" id="ARBA00022989"/>
    </source>
</evidence>
<evidence type="ECO:0000259" key="11">
    <source>
        <dbReference type="PROSITE" id="PS50262"/>
    </source>
</evidence>
<organism evidence="12 13">
    <name type="scientific">Paralvinella palmiformis</name>
    <dbReference type="NCBI Taxonomy" id="53620"/>
    <lineage>
        <taxon>Eukaryota</taxon>
        <taxon>Metazoa</taxon>
        <taxon>Spiralia</taxon>
        <taxon>Lophotrochozoa</taxon>
        <taxon>Annelida</taxon>
        <taxon>Polychaeta</taxon>
        <taxon>Sedentaria</taxon>
        <taxon>Canalipalpata</taxon>
        <taxon>Terebellida</taxon>
        <taxon>Terebelliformia</taxon>
        <taxon>Alvinellidae</taxon>
        <taxon>Paralvinella</taxon>
    </lineage>
</organism>
<reference evidence="12" key="1">
    <citation type="journal article" date="2023" name="Mol. Biol. Evol.">
        <title>Third-Generation Sequencing Reveals the Adaptive Role of the Epigenome in Three Deep-Sea Polychaetes.</title>
        <authorList>
            <person name="Perez M."/>
            <person name="Aroh O."/>
            <person name="Sun Y."/>
            <person name="Lan Y."/>
            <person name="Juniper S.K."/>
            <person name="Young C.R."/>
            <person name="Angers B."/>
            <person name="Qian P.Y."/>
        </authorList>
    </citation>
    <scope>NUCLEOTIDE SEQUENCE</scope>
    <source>
        <strain evidence="12">P08H-3</strain>
    </source>
</reference>
<dbReference type="PRINTS" id="PR00237">
    <property type="entry name" value="GPCRRHODOPSN"/>
</dbReference>